<dbReference type="Gene3D" id="3.40.50.300">
    <property type="entry name" value="P-loop containing nucleotide triphosphate hydrolases"/>
    <property type="match status" value="2"/>
</dbReference>
<dbReference type="GO" id="GO:0016787">
    <property type="term" value="F:hydrolase activity"/>
    <property type="evidence" value="ECO:0007669"/>
    <property type="project" value="InterPro"/>
</dbReference>
<dbReference type="InterPro" id="IPR006935">
    <property type="entry name" value="Helicase/UvrB_N"/>
</dbReference>
<dbReference type="InterPro" id="IPR027417">
    <property type="entry name" value="P-loop_NTPase"/>
</dbReference>
<evidence type="ECO:0000259" key="1">
    <source>
        <dbReference type="PROSITE" id="PS51192"/>
    </source>
</evidence>
<dbReference type="InterPro" id="IPR014001">
    <property type="entry name" value="Helicase_ATP-bd"/>
</dbReference>
<dbReference type="InterPro" id="IPR058403">
    <property type="entry name" value="DUF8090"/>
</dbReference>
<dbReference type="CDD" id="cd09204">
    <property type="entry name" value="PLDc_N_DEXD_b2"/>
    <property type="match status" value="1"/>
</dbReference>
<dbReference type="GO" id="GO:0005829">
    <property type="term" value="C:cytosol"/>
    <property type="evidence" value="ECO:0007669"/>
    <property type="project" value="TreeGrafter"/>
</dbReference>
<dbReference type="GO" id="GO:0003677">
    <property type="term" value="F:DNA binding"/>
    <property type="evidence" value="ECO:0007669"/>
    <property type="project" value="InterPro"/>
</dbReference>
<protein>
    <submittedName>
        <fullName evidence="3">DEAD/DEAH box helicase</fullName>
    </submittedName>
</protein>
<dbReference type="AlphaFoldDB" id="A0A9D1PU51"/>
<dbReference type="GO" id="GO:0004386">
    <property type="term" value="F:helicase activity"/>
    <property type="evidence" value="ECO:0007669"/>
    <property type="project" value="UniProtKB-KW"/>
</dbReference>
<accession>A0A9D1PU51</accession>
<evidence type="ECO:0000259" key="2">
    <source>
        <dbReference type="PROSITE" id="PS51194"/>
    </source>
</evidence>
<dbReference type="Pfam" id="PF13091">
    <property type="entry name" value="PLDc_2"/>
    <property type="match status" value="1"/>
</dbReference>
<dbReference type="Pfam" id="PF04851">
    <property type="entry name" value="ResIII"/>
    <property type="match status" value="1"/>
</dbReference>
<dbReference type="EMBL" id="DXHU01000015">
    <property type="protein sequence ID" value="HIV98798.1"/>
    <property type="molecule type" value="Genomic_DNA"/>
</dbReference>
<proteinExistence type="predicted"/>
<dbReference type="SMART" id="SM00490">
    <property type="entry name" value="HELICc"/>
    <property type="match status" value="1"/>
</dbReference>
<name>A0A9D1PU51_9SPIO</name>
<dbReference type="InterPro" id="IPR001650">
    <property type="entry name" value="Helicase_C-like"/>
</dbReference>
<dbReference type="GO" id="GO:0005524">
    <property type="term" value="F:ATP binding"/>
    <property type="evidence" value="ECO:0007669"/>
    <property type="project" value="InterPro"/>
</dbReference>
<reference evidence="3" key="1">
    <citation type="journal article" date="2021" name="PeerJ">
        <title>Extensive microbial diversity within the chicken gut microbiome revealed by metagenomics and culture.</title>
        <authorList>
            <person name="Gilroy R."/>
            <person name="Ravi A."/>
            <person name="Getino M."/>
            <person name="Pursley I."/>
            <person name="Horton D.L."/>
            <person name="Alikhan N.F."/>
            <person name="Baker D."/>
            <person name="Gharbi K."/>
            <person name="Hall N."/>
            <person name="Watson M."/>
            <person name="Adriaenssens E.M."/>
            <person name="Foster-Nyarko E."/>
            <person name="Jarju S."/>
            <person name="Secka A."/>
            <person name="Antonio M."/>
            <person name="Oren A."/>
            <person name="Chaudhuri R.R."/>
            <person name="La Ragione R."/>
            <person name="Hildebrand F."/>
            <person name="Pallen M.J."/>
        </authorList>
    </citation>
    <scope>NUCLEOTIDE SEQUENCE</scope>
    <source>
        <strain evidence="3">Gambia11-129</strain>
    </source>
</reference>
<dbReference type="InterPro" id="IPR050742">
    <property type="entry name" value="Helicase_Restrict-Modif_Enz"/>
</dbReference>
<feature type="domain" description="Helicase ATP-binding" evidence="1">
    <location>
        <begin position="209"/>
        <end position="359"/>
    </location>
</feature>
<feature type="domain" description="Helicase C-terminal" evidence="2">
    <location>
        <begin position="409"/>
        <end position="565"/>
    </location>
</feature>
<dbReference type="CDD" id="cd18799">
    <property type="entry name" value="SF2_C_EcoAI-like"/>
    <property type="match status" value="1"/>
</dbReference>
<dbReference type="Pfam" id="PF11907">
    <property type="entry name" value="DUF3427"/>
    <property type="match status" value="1"/>
</dbReference>
<evidence type="ECO:0000313" key="3">
    <source>
        <dbReference type="EMBL" id="HIV98798.1"/>
    </source>
</evidence>
<dbReference type="InterPro" id="IPR025202">
    <property type="entry name" value="PLD-like_dom"/>
</dbReference>
<dbReference type="CDD" id="cd18032">
    <property type="entry name" value="DEXHc_RE_I_III_res"/>
    <property type="match status" value="1"/>
</dbReference>
<organism evidence="3 4">
    <name type="scientific">Candidatus Ornithospirochaeta avicola</name>
    <dbReference type="NCBI Taxonomy" id="2840896"/>
    <lineage>
        <taxon>Bacteria</taxon>
        <taxon>Pseudomonadati</taxon>
        <taxon>Spirochaetota</taxon>
        <taxon>Spirochaetia</taxon>
        <taxon>Spirochaetales</taxon>
        <taxon>Spirochaetaceae</taxon>
        <taxon>Spirochaetaceae incertae sedis</taxon>
        <taxon>Candidatus Ornithospirochaeta</taxon>
    </lineage>
</organism>
<dbReference type="Proteomes" id="UP000823936">
    <property type="component" value="Unassembled WGS sequence"/>
</dbReference>
<dbReference type="SUPFAM" id="SSF52540">
    <property type="entry name" value="P-loop containing nucleoside triphosphate hydrolases"/>
    <property type="match status" value="1"/>
</dbReference>
<dbReference type="PANTHER" id="PTHR47396:SF1">
    <property type="entry name" value="ATP-DEPENDENT HELICASE IRC3-RELATED"/>
    <property type="match status" value="1"/>
</dbReference>
<keyword evidence="3" id="KW-0378">Hydrolase</keyword>
<dbReference type="Gene3D" id="3.30.870.10">
    <property type="entry name" value="Endonuclease Chain A"/>
    <property type="match status" value="1"/>
</dbReference>
<dbReference type="SUPFAM" id="SSF56024">
    <property type="entry name" value="Phospholipase D/nuclease"/>
    <property type="match status" value="1"/>
</dbReference>
<sequence>MKTRDVRFVLNNQKKSRSVLSEIESRLSECKYYIFSVAFITSGGLAPLKLILKELDEKGICGKILTTDYQLMTEPAALKDLLRLKNLEVRLFKSNEEKRAGFHTKGYLFSSEKNMSLLIGSSNLTQYALKTNMEWNLEYSAEKADPLFDEVLNEFNYLWESSVDVSSYLDTYKRIYEENRKALKRQKLDNEKPIKPNIMQLEFIENVKRIIEGGSDRALLISATGTGKTYASAFFARDFSPKRMLFIAHRSRLLSQAVNVFEKVFAEHDTGILSGESKCYSSRLLFSTVQTLSQKEVLEKFSPSDFDLIIIDEVHKAAASSYQKVLDYFSPSFFLGMTATPERTDDSSSIFSLFKYNIALEIRLQDALEQNLLCPFHYYAIDDLKINGETYKQRDFARLTSPERIKHVLSQAEYYGCSGPRVKGLIFVSDIREGKILEQTLNEDYALKVKFLCFENSQKEKDDAIDALEADSGNMLDYIITVDIFNEGVDIPSVNQVIFLRPTKSSIIFIQQLGRGLRKMEGKEYVVILDFIANVDNNYMIPLALNGSSSFSKDESRRYMMEANSIIPGLSSVHFSRRAKEEIFRAINTHNLSKRECRDAYRKLKEKIGRIPSLFDFKKYGTIDPMVIITRTSASKSLLFSSWSEFICYSDDECGLSFLPVEEKYFSFISSWVLSSKRKAEAEFLRSLIEKKSVKKEDTRLFASLYSLFSLSYLSEREREKYDGISFFTDDGMYISISPLFASLLESNVFRNEIEMYIRFSIARVSERYDESSTFTLYKKYTRKDVSRLLNWEKDSTSTIYGYTVKDGSCPIFVTLEKKNVSCQTSYEDAFYSDEAFRWFSRSNLTLESSEIKAINSFRKNGLKMYLFAKKNDDSDSAEHYYLGPVVPESWKEEKMRNDKGDEIPVIEYRLRMKERVKGELFDYLTHEEY</sequence>
<gene>
    <name evidence="3" type="ORF">IAB12_03335</name>
</gene>
<reference evidence="3" key="2">
    <citation type="submission" date="2021-04" db="EMBL/GenBank/DDBJ databases">
        <authorList>
            <person name="Gilroy R."/>
        </authorList>
    </citation>
    <scope>NUCLEOTIDE SEQUENCE</scope>
    <source>
        <strain evidence="3">Gambia11-129</strain>
    </source>
</reference>
<dbReference type="PROSITE" id="PS51194">
    <property type="entry name" value="HELICASE_CTER"/>
    <property type="match status" value="1"/>
</dbReference>
<dbReference type="Pfam" id="PF26350">
    <property type="entry name" value="DUF8090"/>
    <property type="match status" value="1"/>
</dbReference>
<comment type="caution">
    <text evidence="3">The sequence shown here is derived from an EMBL/GenBank/DDBJ whole genome shotgun (WGS) entry which is preliminary data.</text>
</comment>
<keyword evidence="3" id="KW-0547">Nucleotide-binding</keyword>
<dbReference type="PANTHER" id="PTHR47396">
    <property type="entry name" value="TYPE I RESTRICTION ENZYME ECOKI R PROTEIN"/>
    <property type="match status" value="1"/>
</dbReference>
<keyword evidence="3" id="KW-0067">ATP-binding</keyword>
<dbReference type="SMART" id="SM00487">
    <property type="entry name" value="DEXDc"/>
    <property type="match status" value="1"/>
</dbReference>
<dbReference type="InterPro" id="IPR021835">
    <property type="entry name" value="DUF3427"/>
</dbReference>
<evidence type="ECO:0000313" key="4">
    <source>
        <dbReference type="Proteomes" id="UP000823936"/>
    </source>
</evidence>
<keyword evidence="3" id="KW-0347">Helicase</keyword>
<dbReference type="PROSITE" id="PS51192">
    <property type="entry name" value="HELICASE_ATP_BIND_1"/>
    <property type="match status" value="1"/>
</dbReference>
<dbReference type="Pfam" id="PF00271">
    <property type="entry name" value="Helicase_C"/>
    <property type="match status" value="1"/>
</dbReference>